<dbReference type="EMBL" id="MU003505">
    <property type="protein sequence ID" value="KAF2471422.1"/>
    <property type="molecule type" value="Genomic_DNA"/>
</dbReference>
<organism evidence="1 2">
    <name type="scientific">Lindgomyces ingoldianus</name>
    <dbReference type="NCBI Taxonomy" id="673940"/>
    <lineage>
        <taxon>Eukaryota</taxon>
        <taxon>Fungi</taxon>
        <taxon>Dikarya</taxon>
        <taxon>Ascomycota</taxon>
        <taxon>Pezizomycotina</taxon>
        <taxon>Dothideomycetes</taxon>
        <taxon>Pleosporomycetidae</taxon>
        <taxon>Pleosporales</taxon>
        <taxon>Lindgomycetaceae</taxon>
        <taxon>Lindgomyces</taxon>
    </lineage>
</organism>
<proteinExistence type="predicted"/>
<accession>A0ACB6QX90</accession>
<evidence type="ECO:0000313" key="2">
    <source>
        <dbReference type="Proteomes" id="UP000799755"/>
    </source>
</evidence>
<keyword evidence="2" id="KW-1185">Reference proteome</keyword>
<dbReference type="Proteomes" id="UP000799755">
    <property type="component" value="Unassembled WGS sequence"/>
</dbReference>
<sequence length="244" mass="27608">MCNDLRLSAIDFRAFGNVASGISGAFRTHLFKPFAENRENADSMQISYIMLSLFSNCSISRLSYLQFIIVPSGLHIFEDSRTAEQAFPPSSVDYPAILKDLIHLALETPSLMMQNGPQNLFQLSAQAPFDNTFAANVFERSHRAFSRVVARELLWNGKPRSNTYCVWRSRGFLGGFDFNEENKRLKNWTCKLLLLQPIITTHLQKKHRVDAFKGNYLLGSLTYLLGVEQISATILATMCQSRAL</sequence>
<reference evidence="1" key="1">
    <citation type="journal article" date="2020" name="Stud. Mycol.">
        <title>101 Dothideomycetes genomes: a test case for predicting lifestyles and emergence of pathogens.</title>
        <authorList>
            <person name="Haridas S."/>
            <person name="Albert R."/>
            <person name="Binder M."/>
            <person name="Bloem J."/>
            <person name="Labutti K."/>
            <person name="Salamov A."/>
            <person name="Andreopoulos B."/>
            <person name="Baker S."/>
            <person name="Barry K."/>
            <person name="Bills G."/>
            <person name="Bluhm B."/>
            <person name="Cannon C."/>
            <person name="Castanera R."/>
            <person name="Culley D."/>
            <person name="Daum C."/>
            <person name="Ezra D."/>
            <person name="Gonzalez J."/>
            <person name="Henrissat B."/>
            <person name="Kuo A."/>
            <person name="Liang C."/>
            <person name="Lipzen A."/>
            <person name="Lutzoni F."/>
            <person name="Magnuson J."/>
            <person name="Mondo S."/>
            <person name="Nolan M."/>
            <person name="Ohm R."/>
            <person name="Pangilinan J."/>
            <person name="Park H.-J."/>
            <person name="Ramirez L."/>
            <person name="Alfaro M."/>
            <person name="Sun H."/>
            <person name="Tritt A."/>
            <person name="Yoshinaga Y."/>
            <person name="Zwiers L.-H."/>
            <person name="Turgeon B."/>
            <person name="Goodwin S."/>
            <person name="Spatafora J."/>
            <person name="Crous P."/>
            <person name="Grigoriev I."/>
        </authorList>
    </citation>
    <scope>NUCLEOTIDE SEQUENCE</scope>
    <source>
        <strain evidence="1">ATCC 200398</strain>
    </source>
</reference>
<gene>
    <name evidence="1" type="ORF">BDR25DRAFT_354659</name>
</gene>
<comment type="caution">
    <text evidence="1">The sequence shown here is derived from an EMBL/GenBank/DDBJ whole genome shotgun (WGS) entry which is preliminary data.</text>
</comment>
<name>A0ACB6QX90_9PLEO</name>
<protein>
    <submittedName>
        <fullName evidence="1">Uncharacterized protein</fullName>
    </submittedName>
</protein>
<evidence type="ECO:0000313" key="1">
    <source>
        <dbReference type="EMBL" id="KAF2471422.1"/>
    </source>
</evidence>